<name>A0A7N2L6F8_QUELO</name>
<dbReference type="Proteomes" id="UP000594261">
    <property type="component" value="Chromosome 3"/>
</dbReference>
<sequence>MGYSSGLVIGVVVGNVVTKKQQHWFVRTKKVQHKMQKRQLCRTTDGNGIDSTHILFIRTSEVGTEN</sequence>
<dbReference type="Gramene" id="QL03p021296:mrna">
    <property type="protein sequence ID" value="QL03p021296:mrna"/>
    <property type="gene ID" value="QL03p021296"/>
</dbReference>
<organism evidence="1 2">
    <name type="scientific">Quercus lobata</name>
    <name type="common">Valley oak</name>
    <dbReference type="NCBI Taxonomy" id="97700"/>
    <lineage>
        <taxon>Eukaryota</taxon>
        <taxon>Viridiplantae</taxon>
        <taxon>Streptophyta</taxon>
        <taxon>Embryophyta</taxon>
        <taxon>Tracheophyta</taxon>
        <taxon>Spermatophyta</taxon>
        <taxon>Magnoliopsida</taxon>
        <taxon>eudicotyledons</taxon>
        <taxon>Gunneridae</taxon>
        <taxon>Pentapetalae</taxon>
        <taxon>rosids</taxon>
        <taxon>fabids</taxon>
        <taxon>Fagales</taxon>
        <taxon>Fagaceae</taxon>
        <taxon>Quercus</taxon>
    </lineage>
</organism>
<accession>A0A7N2L6F8</accession>
<dbReference type="EnsemblPlants" id="QL03p021296:mrna">
    <property type="protein sequence ID" value="QL03p021296:mrna"/>
    <property type="gene ID" value="QL03p021296"/>
</dbReference>
<dbReference type="EMBL" id="LRBV02000003">
    <property type="status" value="NOT_ANNOTATED_CDS"/>
    <property type="molecule type" value="Genomic_DNA"/>
</dbReference>
<proteinExistence type="predicted"/>
<reference evidence="1 2" key="1">
    <citation type="journal article" date="2016" name="G3 (Bethesda)">
        <title>First Draft Assembly and Annotation of the Genome of a California Endemic Oak Quercus lobata Nee (Fagaceae).</title>
        <authorList>
            <person name="Sork V.L."/>
            <person name="Fitz-Gibbon S.T."/>
            <person name="Puiu D."/>
            <person name="Crepeau M."/>
            <person name="Gugger P.F."/>
            <person name="Sherman R."/>
            <person name="Stevens K."/>
            <person name="Langley C.H."/>
            <person name="Pellegrini M."/>
            <person name="Salzberg S.L."/>
        </authorList>
    </citation>
    <scope>NUCLEOTIDE SEQUENCE [LARGE SCALE GENOMIC DNA]</scope>
    <source>
        <strain evidence="1 2">cv. SW786</strain>
    </source>
</reference>
<keyword evidence="2" id="KW-1185">Reference proteome</keyword>
<reference evidence="1" key="2">
    <citation type="submission" date="2021-01" db="UniProtKB">
        <authorList>
            <consortium name="EnsemblPlants"/>
        </authorList>
    </citation>
    <scope>IDENTIFICATION</scope>
</reference>
<evidence type="ECO:0000313" key="1">
    <source>
        <dbReference type="EnsemblPlants" id="QL03p021296:mrna"/>
    </source>
</evidence>
<protein>
    <submittedName>
        <fullName evidence="1">Uncharacterized protein</fullName>
    </submittedName>
</protein>
<evidence type="ECO:0000313" key="2">
    <source>
        <dbReference type="Proteomes" id="UP000594261"/>
    </source>
</evidence>
<dbReference type="InParanoid" id="A0A7N2L6F8"/>
<dbReference type="AlphaFoldDB" id="A0A7N2L6F8"/>